<name>A0A4Y2RBH4_ARAVE</name>
<dbReference type="Proteomes" id="UP000499080">
    <property type="component" value="Unassembled WGS sequence"/>
</dbReference>
<organism evidence="1 2">
    <name type="scientific">Araneus ventricosus</name>
    <name type="common">Orbweaver spider</name>
    <name type="synonym">Epeira ventricosa</name>
    <dbReference type="NCBI Taxonomy" id="182803"/>
    <lineage>
        <taxon>Eukaryota</taxon>
        <taxon>Metazoa</taxon>
        <taxon>Ecdysozoa</taxon>
        <taxon>Arthropoda</taxon>
        <taxon>Chelicerata</taxon>
        <taxon>Arachnida</taxon>
        <taxon>Araneae</taxon>
        <taxon>Araneomorphae</taxon>
        <taxon>Entelegynae</taxon>
        <taxon>Araneoidea</taxon>
        <taxon>Araneidae</taxon>
        <taxon>Araneus</taxon>
    </lineage>
</organism>
<dbReference type="AlphaFoldDB" id="A0A4Y2RBH4"/>
<sequence length="220" mass="24817">MSCKISNTALRAFMMLGEPAKAFCALPFTKAFSINSKTQYNPKNYSKKPSPFCPFCNIAGHWLQECKSVTDIDVRVQKLKIAGRWFFSTNKGHNVRSYPKTDKAFCIKRKRKQHVSICKNSNSDLIPLTSSNQVNIFASNVSHLQSARVFITGPTGNTKLIRCILDTDSQSSFVSTRLVDILNLKVMSTDNLEVRGFESHSSETQPRRRIQLELSSICNK</sequence>
<dbReference type="EMBL" id="BGPR01016462">
    <property type="protein sequence ID" value="GBN73098.1"/>
    <property type="molecule type" value="Genomic_DNA"/>
</dbReference>
<dbReference type="OrthoDB" id="5874425at2759"/>
<comment type="caution">
    <text evidence="1">The sequence shown here is derived from an EMBL/GenBank/DDBJ whole genome shotgun (WGS) entry which is preliminary data.</text>
</comment>
<evidence type="ECO:0000313" key="2">
    <source>
        <dbReference type="Proteomes" id="UP000499080"/>
    </source>
</evidence>
<accession>A0A4Y2RBH4</accession>
<evidence type="ECO:0008006" key="3">
    <source>
        <dbReference type="Google" id="ProtNLM"/>
    </source>
</evidence>
<gene>
    <name evidence="1" type="ORF">AVEN_155738_1</name>
</gene>
<dbReference type="GO" id="GO:0003676">
    <property type="term" value="F:nucleic acid binding"/>
    <property type="evidence" value="ECO:0007669"/>
    <property type="project" value="InterPro"/>
</dbReference>
<protein>
    <recommendedName>
        <fullName evidence="3">Peptidase aspartic putative domain-containing protein</fullName>
    </recommendedName>
</protein>
<proteinExistence type="predicted"/>
<evidence type="ECO:0000313" key="1">
    <source>
        <dbReference type="EMBL" id="GBN73098.1"/>
    </source>
</evidence>
<dbReference type="InterPro" id="IPR036875">
    <property type="entry name" value="Znf_CCHC_sf"/>
</dbReference>
<reference evidence="1 2" key="1">
    <citation type="journal article" date="2019" name="Sci. Rep.">
        <title>Orb-weaving spider Araneus ventricosus genome elucidates the spidroin gene catalogue.</title>
        <authorList>
            <person name="Kono N."/>
            <person name="Nakamura H."/>
            <person name="Ohtoshi R."/>
            <person name="Moran D.A.P."/>
            <person name="Shinohara A."/>
            <person name="Yoshida Y."/>
            <person name="Fujiwara M."/>
            <person name="Mori M."/>
            <person name="Tomita M."/>
            <person name="Arakawa K."/>
        </authorList>
    </citation>
    <scope>NUCLEOTIDE SEQUENCE [LARGE SCALE GENOMIC DNA]</scope>
</reference>
<dbReference type="SUPFAM" id="SSF57756">
    <property type="entry name" value="Retrovirus zinc finger-like domains"/>
    <property type="match status" value="1"/>
</dbReference>
<dbReference type="GO" id="GO:0008270">
    <property type="term" value="F:zinc ion binding"/>
    <property type="evidence" value="ECO:0007669"/>
    <property type="project" value="InterPro"/>
</dbReference>
<keyword evidence="2" id="KW-1185">Reference proteome</keyword>